<comment type="caution">
    <text evidence="7">The sequence shown here is derived from an EMBL/GenBank/DDBJ whole genome shotgun (WGS) entry which is preliminary data.</text>
</comment>
<dbReference type="EMBL" id="DTDJ01000043">
    <property type="protein sequence ID" value="HGL17875.1"/>
    <property type="molecule type" value="Genomic_DNA"/>
</dbReference>
<dbReference type="GO" id="GO:0008202">
    <property type="term" value="P:steroid metabolic process"/>
    <property type="evidence" value="ECO:0007669"/>
    <property type="project" value="InterPro"/>
</dbReference>
<evidence type="ECO:0000259" key="6">
    <source>
        <dbReference type="Pfam" id="PF02544"/>
    </source>
</evidence>
<accession>A0A7C2P055</accession>
<dbReference type="InterPro" id="IPR001104">
    <property type="entry name" value="3-oxo-5_a-steroid_4-DH_C"/>
</dbReference>
<dbReference type="EMBL" id="DSOL01000206">
    <property type="protein sequence ID" value="HEN28430.1"/>
    <property type="molecule type" value="Genomic_DNA"/>
</dbReference>
<comment type="subcellular location">
    <subcellularLocation>
        <location evidence="1">Membrane</location>
        <topology evidence="1">Multi-pass membrane protein</topology>
    </subcellularLocation>
</comment>
<feature type="domain" description="3-oxo-5-alpha-steroid 4-dehydrogenase C-terminal" evidence="6">
    <location>
        <begin position="101"/>
        <end position="249"/>
    </location>
</feature>
<evidence type="ECO:0000313" key="7">
    <source>
        <dbReference type="EMBL" id="HEN28430.1"/>
    </source>
</evidence>
<feature type="transmembrane region" description="Helical" evidence="5">
    <location>
        <begin position="196"/>
        <end position="220"/>
    </location>
</feature>
<dbReference type="Gene3D" id="1.20.120.1630">
    <property type="match status" value="1"/>
</dbReference>
<evidence type="ECO:0000313" key="9">
    <source>
        <dbReference type="EMBL" id="HGL18032.1"/>
    </source>
</evidence>
<keyword evidence="2 5" id="KW-0812">Transmembrane</keyword>
<keyword evidence="4 5" id="KW-0472">Membrane</keyword>
<feature type="transmembrane region" description="Helical" evidence="5">
    <location>
        <begin position="75"/>
        <end position="94"/>
    </location>
</feature>
<dbReference type="GO" id="GO:0016020">
    <property type="term" value="C:membrane"/>
    <property type="evidence" value="ECO:0007669"/>
    <property type="project" value="UniProtKB-SubCell"/>
</dbReference>
<dbReference type="PROSITE" id="PS50244">
    <property type="entry name" value="S5A_REDUCTASE"/>
    <property type="match status" value="1"/>
</dbReference>
<dbReference type="EMBL" id="DTDJ01000043">
    <property type="protein sequence ID" value="HGL18032.1"/>
    <property type="molecule type" value="Genomic_DNA"/>
</dbReference>
<dbReference type="PANTHER" id="PTHR10556:SF43">
    <property type="entry name" value="STEROID 5-ALPHA-REDUCTASE DET2"/>
    <property type="match status" value="1"/>
</dbReference>
<organism evidence="7">
    <name type="scientific">candidate division WOR-3 bacterium</name>
    <dbReference type="NCBI Taxonomy" id="2052148"/>
    <lineage>
        <taxon>Bacteria</taxon>
        <taxon>Bacteria division WOR-3</taxon>
    </lineage>
</organism>
<keyword evidence="3 5" id="KW-1133">Transmembrane helix</keyword>
<name>A0A7C2P055_UNCW3</name>
<dbReference type="Pfam" id="PF02544">
    <property type="entry name" value="Steroid_dh"/>
    <property type="match status" value="1"/>
</dbReference>
<sequence>MDTFNFIVRCWIVFSALIFIILLKITAPYGRHARKGWGPIVSNRIGWILMEIPSLLIPAFYVFKYQAYLILSPQIIFVSLWIFHYFYRAILFPFRLKLRKDIPLSIIGMGIFFNVVNSHLNMFSIAFIKKYNPSWIRDPRFLVGIILFIMGFFIHYTSDSKLINLRENGNSVYKIPEGGMFNLVSSPNYLGEILEWTGWAIATWSLAGLSFALWTFANLAPRALANHRWYKANFPLYPKNRKALIPYLL</sequence>
<dbReference type="InterPro" id="IPR039357">
    <property type="entry name" value="SRD5A/TECR"/>
</dbReference>
<evidence type="ECO:0000256" key="5">
    <source>
        <dbReference type="SAM" id="Phobius"/>
    </source>
</evidence>
<protein>
    <submittedName>
        <fullName evidence="7">DUF1295 domain-containing protein</fullName>
    </submittedName>
</protein>
<feature type="transmembrane region" description="Helical" evidence="5">
    <location>
        <begin position="106"/>
        <end position="128"/>
    </location>
</feature>
<dbReference type="GO" id="GO:0003865">
    <property type="term" value="F:3-oxo-5-alpha-steroid 4-dehydrogenase activity"/>
    <property type="evidence" value="ECO:0007669"/>
    <property type="project" value="InterPro"/>
</dbReference>
<dbReference type="PIRSF" id="PIRSF015596">
    <property type="entry name" value="5_alpha-SR2"/>
    <property type="match status" value="1"/>
</dbReference>
<dbReference type="PANTHER" id="PTHR10556">
    <property type="entry name" value="3-OXO-5-ALPHA-STEROID 4-DEHYDROGENASE"/>
    <property type="match status" value="1"/>
</dbReference>
<evidence type="ECO:0000256" key="4">
    <source>
        <dbReference type="ARBA" id="ARBA00023136"/>
    </source>
</evidence>
<dbReference type="AlphaFoldDB" id="A0A7C2P055"/>
<dbReference type="FunFam" id="1.20.120.1630:FF:000014">
    <property type="entry name" value="Steroid 5-alpha reductase, putative"/>
    <property type="match status" value="1"/>
</dbReference>
<evidence type="ECO:0000256" key="3">
    <source>
        <dbReference type="ARBA" id="ARBA00022989"/>
    </source>
</evidence>
<feature type="transmembrane region" description="Helical" evidence="5">
    <location>
        <begin position="45"/>
        <end position="63"/>
    </location>
</feature>
<reference evidence="7" key="1">
    <citation type="journal article" date="2020" name="mSystems">
        <title>Genome- and Community-Level Interaction Insights into Carbon Utilization and Element Cycling Functions of Hydrothermarchaeota in Hydrothermal Sediment.</title>
        <authorList>
            <person name="Zhou Z."/>
            <person name="Liu Y."/>
            <person name="Xu W."/>
            <person name="Pan J."/>
            <person name="Luo Z.H."/>
            <person name="Li M."/>
        </authorList>
    </citation>
    <scope>NUCLEOTIDE SEQUENCE [LARGE SCALE GENOMIC DNA]</scope>
    <source>
        <strain evidence="7">SpSt-34</strain>
        <strain evidence="8">SpSt-69</strain>
    </source>
</reference>
<feature type="transmembrane region" description="Helical" evidence="5">
    <location>
        <begin position="7"/>
        <end position="25"/>
    </location>
</feature>
<gene>
    <name evidence="7" type="ORF">ENQ77_07280</name>
    <name evidence="8" type="ORF">ENU66_06085</name>
    <name evidence="9" type="ORF">ENU66_06880</name>
</gene>
<dbReference type="InterPro" id="IPR016636">
    <property type="entry name" value="3-oxo-5-alpha-steroid_4-DH"/>
</dbReference>
<proteinExistence type="predicted"/>
<feature type="transmembrane region" description="Helical" evidence="5">
    <location>
        <begin position="140"/>
        <end position="158"/>
    </location>
</feature>
<evidence type="ECO:0000256" key="2">
    <source>
        <dbReference type="ARBA" id="ARBA00022692"/>
    </source>
</evidence>
<evidence type="ECO:0000313" key="8">
    <source>
        <dbReference type="EMBL" id="HGL17875.1"/>
    </source>
</evidence>
<evidence type="ECO:0000256" key="1">
    <source>
        <dbReference type="ARBA" id="ARBA00004141"/>
    </source>
</evidence>